<protein>
    <submittedName>
        <fullName evidence="5">AAEL008365-PA</fullName>
    </submittedName>
</protein>
<feature type="signal peptide" evidence="4">
    <location>
        <begin position="1"/>
        <end position="20"/>
    </location>
</feature>
<proteinExistence type="predicted"/>
<keyword evidence="2" id="KW-0677">Repeat</keyword>
<reference evidence="5" key="3">
    <citation type="submission" date="2012-09" db="EMBL/GenBank/DDBJ databases">
        <authorList>
            <consortium name="VectorBase"/>
        </authorList>
    </citation>
    <scope>NUCLEOTIDE SEQUENCE</scope>
    <source>
        <strain evidence="5">Liverpool</strain>
    </source>
</reference>
<keyword evidence="3" id="KW-0812">Transmembrane</keyword>
<keyword evidence="3" id="KW-1133">Transmembrane helix</keyword>
<dbReference type="Proteomes" id="UP000682892">
    <property type="component" value="Unassembled WGS sequence"/>
</dbReference>
<dbReference type="AlphaFoldDB" id="A0A1S4FJ75"/>
<dbReference type="HOGENOM" id="CLU_070420_0_0_1"/>
<dbReference type="Pfam" id="PF13855">
    <property type="entry name" value="LRR_8"/>
    <property type="match status" value="2"/>
</dbReference>
<dbReference type="OrthoDB" id="676979at2759"/>
<feature type="chain" id="PRO_5036504968" evidence="4">
    <location>
        <begin position="21"/>
        <end position="337"/>
    </location>
</feature>
<dbReference type="KEGG" id="aag:5570557"/>
<reference evidence="5" key="1">
    <citation type="submission" date="2005-10" db="EMBL/GenBank/DDBJ databases">
        <authorList>
            <person name="Loftus B.J."/>
            <person name="Nene V.M."/>
            <person name="Hannick L.I."/>
            <person name="Bidwell S."/>
            <person name="Haas B."/>
            <person name="Amedeo P."/>
            <person name="Orvis J."/>
            <person name="Wortman J.R."/>
            <person name="White O.R."/>
            <person name="Salzberg S."/>
            <person name="Shumway M."/>
            <person name="Koo H."/>
            <person name="Zhao Y."/>
            <person name="Holmes M."/>
            <person name="Miller J."/>
            <person name="Schatz M."/>
            <person name="Pop M."/>
            <person name="Pai G."/>
            <person name="Utterback T."/>
            <person name="Rogers Y.-H."/>
            <person name="Kravitz S."/>
            <person name="Fraser C.M."/>
        </authorList>
    </citation>
    <scope>NUCLEOTIDE SEQUENCE</scope>
    <source>
        <strain evidence="5">Liverpool</strain>
    </source>
</reference>
<evidence type="ECO:0000256" key="4">
    <source>
        <dbReference type="SAM" id="SignalP"/>
    </source>
</evidence>
<sequence length="337" mass="38508">MKLIYGALFLISMIYQSAIAIDKIHTCFPGSVKEICILGHVFYNRSHDTRHIFPQNYSIVRIGNDGWSKAIDSVIRVFDRQLYAELGHPPAVEILDSEVEMLEIPRALRHANFADNRLETFWIEQGTDEPLLSYVDLSRNSISNLINISVFVNLESIYLSSNRIEALELNVFKNFAKLKLLNLNYNRITALTGDYFPSSLTYLGLYNNDIKTLNYSALQLPSLELLNLERNYLSTFDAARLLLGLPKLRMLRIGHNSLSHETLYSALEVLKQHNVSFRDESEEVACYYSTEEIEGVCMERQTMGSGWPKAVVLSILTIVIAVLFVLVVRWVFIAMNK</sequence>
<keyword evidence="3" id="KW-0472">Membrane</keyword>
<gene>
    <name evidence="5" type="ORF">AaeL_AAEL008365</name>
</gene>
<evidence type="ECO:0000256" key="1">
    <source>
        <dbReference type="ARBA" id="ARBA00022614"/>
    </source>
</evidence>
<evidence type="ECO:0000313" key="6">
    <source>
        <dbReference type="Proteomes" id="UP000682892"/>
    </source>
</evidence>
<dbReference type="SUPFAM" id="SSF52058">
    <property type="entry name" value="L domain-like"/>
    <property type="match status" value="1"/>
</dbReference>
<keyword evidence="4" id="KW-0732">Signal</keyword>
<dbReference type="InterPro" id="IPR032675">
    <property type="entry name" value="LRR_dom_sf"/>
</dbReference>
<organism evidence="5 6">
    <name type="scientific">Aedes aegypti</name>
    <name type="common">Yellowfever mosquito</name>
    <name type="synonym">Culex aegypti</name>
    <dbReference type="NCBI Taxonomy" id="7159"/>
    <lineage>
        <taxon>Eukaryota</taxon>
        <taxon>Metazoa</taxon>
        <taxon>Ecdysozoa</taxon>
        <taxon>Arthropoda</taxon>
        <taxon>Hexapoda</taxon>
        <taxon>Insecta</taxon>
        <taxon>Pterygota</taxon>
        <taxon>Neoptera</taxon>
        <taxon>Endopterygota</taxon>
        <taxon>Diptera</taxon>
        <taxon>Nematocera</taxon>
        <taxon>Culicoidea</taxon>
        <taxon>Culicidae</taxon>
        <taxon>Culicinae</taxon>
        <taxon>Aedini</taxon>
        <taxon>Aedes</taxon>
        <taxon>Stegomyia</taxon>
    </lineage>
</organism>
<evidence type="ECO:0000256" key="2">
    <source>
        <dbReference type="ARBA" id="ARBA00022737"/>
    </source>
</evidence>
<accession>A0A1S4FJ75</accession>
<dbReference type="InterPro" id="IPR003591">
    <property type="entry name" value="Leu-rich_rpt_typical-subtyp"/>
</dbReference>
<dbReference type="Gene3D" id="3.80.10.10">
    <property type="entry name" value="Ribonuclease Inhibitor"/>
    <property type="match status" value="1"/>
</dbReference>
<dbReference type="PANTHER" id="PTHR45617:SF165">
    <property type="entry name" value="COMMON DPR-INTERACTING PROTEIN-RELATED"/>
    <property type="match status" value="1"/>
</dbReference>
<feature type="transmembrane region" description="Helical" evidence="3">
    <location>
        <begin position="310"/>
        <end position="332"/>
    </location>
</feature>
<evidence type="ECO:0000256" key="3">
    <source>
        <dbReference type="SAM" id="Phobius"/>
    </source>
</evidence>
<name>A0A1S4FJ75_AEDAE</name>
<evidence type="ECO:0000313" key="5">
    <source>
        <dbReference type="EMBL" id="EAT39855.1"/>
    </source>
</evidence>
<dbReference type="EMBL" id="CH477505">
    <property type="protein sequence ID" value="EAT39855.1"/>
    <property type="molecule type" value="Genomic_DNA"/>
</dbReference>
<reference evidence="5" key="2">
    <citation type="journal article" date="2007" name="Science">
        <title>Genome sequence of Aedes aegypti, a major arbovirus vector.</title>
        <authorList>
            <person name="Nene V."/>
            <person name="Wortman J.R."/>
            <person name="Lawson D."/>
            <person name="Haas B."/>
            <person name="Kodira C."/>
            <person name="Tu Z.J."/>
            <person name="Loftus B."/>
            <person name="Xi Z."/>
            <person name="Megy K."/>
            <person name="Grabherr M."/>
            <person name="Ren Q."/>
            <person name="Zdobnov E.M."/>
            <person name="Lobo N.F."/>
            <person name="Campbell K.S."/>
            <person name="Brown S.E."/>
            <person name="Bonaldo M.F."/>
            <person name="Zhu J."/>
            <person name="Sinkins S.P."/>
            <person name="Hogenkamp D.G."/>
            <person name="Amedeo P."/>
            <person name="Arensburger P."/>
            <person name="Atkinson P.W."/>
            <person name="Bidwell S."/>
            <person name="Biedler J."/>
            <person name="Birney E."/>
            <person name="Bruggner R.V."/>
            <person name="Costas J."/>
            <person name="Coy M.R."/>
            <person name="Crabtree J."/>
            <person name="Crawford M."/>
            <person name="Debruyn B."/>
            <person name="Decaprio D."/>
            <person name="Eiglmeier K."/>
            <person name="Eisenstadt E."/>
            <person name="El-Dorry H."/>
            <person name="Gelbart W.M."/>
            <person name="Gomes S.L."/>
            <person name="Hammond M."/>
            <person name="Hannick L.I."/>
            <person name="Hogan J.R."/>
            <person name="Holmes M.H."/>
            <person name="Jaffe D."/>
            <person name="Johnston J.S."/>
            <person name="Kennedy R.C."/>
            <person name="Koo H."/>
            <person name="Kravitz S."/>
            <person name="Kriventseva E.V."/>
            <person name="Kulp D."/>
            <person name="Labutti K."/>
            <person name="Lee E."/>
            <person name="Li S."/>
            <person name="Lovin D.D."/>
            <person name="Mao C."/>
            <person name="Mauceli E."/>
            <person name="Menck C.F."/>
            <person name="Miller J.R."/>
            <person name="Montgomery P."/>
            <person name="Mori A."/>
            <person name="Nascimento A.L."/>
            <person name="Naveira H.F."/>
            <person name="Nusbaum C."/>
            <person name="O'leary S."/>
            <person name="Orvis J."/>
            <person name="Pertea M."/>
            <person name="Quesneville H."/>
            <person name="Reidenbach K.R."/>
            <person name="Rogers Y.H."/>
            <person name="Roth C.W."/>
            <person name="Schneider J.R."/>
            <person name="Schatz M."/>
            <person name="Shumway M."/>
            <person name="Stanke M."/>
            <person name="Stinson E.O."/>
            <person name="Tubio J.M."/>
            <person name="Vanzee J.P."/>
            <person name="Verjovski-Almeida S."/>
            <person name="Werner D."/>
            <person name="White O."/>
            <person name="Wyder S."/>
            <person name="Zeng Q."/>
            <person name="Zhao Q."/>
            <person name="Zhao Y."/>
            <person name="Hill C.A."/>
            <person name="Raikhel A.S."/>
            <person name="Soares M.B."/>
            <person name="Knudson D.L."/>
            <person name="Lee N.H."/>
            <person name="Galagan J."/>
            <person name="Salzberg S.L."/>
            <person name="Paulsen I.T."/>
            <person name="Dimopoulos G."/>
            <person name="Collins F.H."/>
            <person name="Birren B."/>
            <person name="Fraser-Liggett C.M."/>
            <person name="Severson D.W."/>
        </authorList>
    </citation>
    <scope>NUCLEOTIDE SEQUENCE [LARGE SCALE GENOMIC DNA]</scope>
    <source>
        <strain evidence="5">Liverpool</strain>
    </source>
</reference>
<keyword evidence="1" id="KW-0433">Leucine-rich repeat</keyword>
<dbReference type="OMA" id="RWVFIAM"/>
<dbReference type="PANTHER" id="PTHR45617">
    <property type="entry name" value="LEUCINE RICH REPEAT FAMILY PROTEIN"/>
    <property type="match status" value="1"/>
</dbReference>
<dbReference type="SMART" id="SM00369">
    <property type="entry name" value="LRR_TYP"/>
    <property type="match status" value="4"/>
</dbReference>
<dbReference type="InterPro" id="IPR001611">
    <property type="entry name" value="Leu-rich_rpt"/>
</dbReference>